<evidence type="ECO:0000313" key="2">
    <source>
        <dbReference type="Proteomes" id="UP001151760"/>
    </source>
</evidence>
<accession>A0ABQ5DWC0</accession>
<sequence length="196" mass="23238">MNLCDWLKKCFGNYHSLNYELIRKLEEYWWGKKEEEESSDDSWSHYSPIDEWKDYEHTTYIETDVNSNTYNNICQIFNDHAGMTNYGAIQADQEWFTECEPMEEDDDIGDLADYLTLSDAPYYVNEEKERFKGKRSNLLGIPYKKPPTFKSEKFEVIKYSLGPTEEYVASRSMSMIFGYEAKKTCLTSKRNFPQEI</sequence>
<reference evidence="1" key="2">
    <citation type="submission" date="2022-01" db="EMBL/GenBank/DDBJ databases">
        <authorList>
            <person name="Yamashiro T."/>
            <person name="Shiraishi A."/>
            <person name="Satake H."/>
            <person name="Nakayama K."/>
        </authorList>
    </citation>
    <scope>NUCLEOTIDE SEQUENCE</scope>
</reference>
<name>A0ABQ5DWC0_9ASTR</name>
<comment type="caution">
    <text evidence="1">The sequence shown here is derived from an EMBL/GenBank/DDBJ whole genome shotgun (WGS) entry which is preliminary data.</text>
</comment>
<dbReference type="EMBL" id="BQNB010015722">
    <property type="protein sequence ID" value="GJT43360.1"/>
    <property type="molecule type" value="Genomic_DNA"/>
</dbReference>
<proteinExistence type="predicted"/>
<organism evidence="1 2">
    <name type="scientific">Tanacetum coccineum</name>
    <dbReference type="NCBI Taxonomy" id="301880"/>
    <lineage>
        <taxon>Eukaryota</taxon>
        <taxon>Viridiplantae</taxon>
        <taxon>Streptophyta</taxon>
        <taxon>Embryophyta</taxon>
        <taxon>Tracheophyta</taxon>
        <taxon>Spermatophyta</taxon>
        <taxon>Magnoliopsida</taxon>
        <taxon>eudicotyledons</taxon>
        <taxon>Gunneridae</taxon>
        <taxon>Pentapetalae</taxon>
        <taxon>asterids</taxon>
        <taxon>campanulids</taxon>
        <taxon>Asterales</taxon>
        <taxon>Asteraceae</taxon>
        <taxon>Asteroideae</taxon>
        <taxon>Anthemideae</taxon>
        <taxon>Anthemidinae</taxon>
        <taxon>Tanacetum</taxon>
    </lineage>
</organism>
<evidence type="ECO:0000313" key="1">
    <source>
        <dbReference type="EMBL" id="GJT43360.1"/>
    </source>
</evidence>
<keyword evidence="2" id="KW-1185">Reference proteome</keyword>
<reference evidence="1" key="1">
    <citation type="journal article" date="2022" name="Int. J. Mol. Sci.">
        <title>Draft Genome of Tanacetum Coccineum: Genomic Comparison of Closely Related Tanacetum-Family Plants.</title>
        <authorList>
            <person name="Yamashiro T."/>
            <person name="Shiraishi A."/>
            <person name="Nakayama K."/>
            <person name="Satake H."/>
        </authorList>
    </citation>
    <scope>NUCLEOTIDE SEQUENCE</scope>
</reference>
<protein>
    <submittedName>
        <fullName evidence="1">Uncharacterized protein</fullName>
    </submittedName>
</protein>
<gene>
    <name evidence="1" type="ORF">Tco_0952075</name>
</gene>
<dbReference type="Proteomes" id="UP001151760">
    <property type="component" value="Unassembled WGS sequence"/>
</dbReference>